<evidence type="ECO:0000313" key="10">
    <source>
        <dbReference type="Proteomes" id="UP000011591"/>
    </source>
</evidence>
<comment type="function">
    <text evidence="8">Fluoride-specific ion channel. Important for reducing fluoride concentration in the cell, thus reducing its toxicity.</text>
</comment>
<dbReference type="EMBL" id="AOIP01000016">
    <property type="protein sequence ID" value="ELZ06849.1"/>
    <property type="molecule type" value="Genomic_DNA"/>
</dbReference>
<comment type="caution">
    <text evidence="8">Lacks conserved residue(s) required for the propagation of feature annotation.</text>
</comment>
<keyword evidence="10" id="KW-1185">Reference proteome</keyword>
<keyword evidence="8" id="KW-0813">Transport</keyword>
<sequence length="141" mass="14527">MAASQPQPHPLVRLETLALIAVGGFAGANLRYFAMGLLSDVQSVLLVNVIGSFALGFLVYEAQYTGLVAPKSKVVFTTGFLSSLTTYSTFAIQSALASTPFLLVAIVLGNYGLGFTGVLAGRELARRLGDPAAATAGGETA</sequence>
<comment type="catalytic activity">
    <reaction evidence="7">
        <text>fluoride(in) = fluoride(out)</text>
        <dbReference type="Rhea" id="RHEA:76159"/>
        <dbReference type="ChEBI" id="CHEBI:17051"/>
    </reaction>
    <physiologicalReaction direction="left-to-right" evidence="7">
        <dbReference type="Rhea" id="RHEA:76160"/>
    </physiologicalReaction>
</comment>
<dbReference type="GO" id="GO:0140114">
    <property type="term" value="P:cellular detoxification of fluoride"/>
    <property type="evidence" value="ECO:0007669"/>
    <property type="project" value="UniProtKB-UniRule"/>
</dbReference>
<feature type="transmembrane region" description="Helical" evidence="8">
    <location>
        <begin position="44"/>
        <end position="62"/>
    </location>
</feature>
<dbReference type="PATRIC" id="fig|1227491.4.peg.1536"/>
<keyword evidence="3 8" id="KW-0812">Transmembrane</keyword>
<reference evidence="9 10" key="1">
    <citation type="journal article" date="2014" name="PLoS Genet.">
        <title>Phylogenetically driven sequencing of extremely halophilic archaea reveals strategies for static and dynamic osmo-response.</title>
        <authorList>
            <person name="Becker E.A."/>
            <person name="Seitzer P.M."/>
            <person name="Tritt A."/>
            <person name="Larsen D."/>
            <person name="Krusor M."/>
            <person name="Yao A.I."/>
            <person name="Wu D."/>
            <person name="Madern D."/>
            <person name="Eisen J.A."/>
            <person name="Darling A.E."/>
            <person name="Facciotti M.T."/>
        </authorList>
    </citation>
    <scope>NUCLEOTIDE SEQUENCE [LARGE SCALE GENOMIC DNA]</scope>
    <source>
        <strain evidence="9 10">DSM 13077</strain>
    </source>
</reference>
<dbReference type="HAMAP" id="MF_00454">
    <property type="entry name" value="FluC"/>
    <property type="match status" value="1"/>
</dbReference>
<dbReference type="RefSeq" id="WP_006664990.1">
    <property type="nucleotide sequence ID" value="NZ_AOIP01000016.1"/>
</dbReference>
<dbReference type="InterPro" id="IPR003691">
    <property type="entry name" value="FluC"/>
</dbReference>
<evidence type="ECO:0000256" key="6">
    <source>
        <dbReference type="ARBA" id="ARBA00035120"/>
    </source>
</evidence>
<gene>
    <name evidence="8" type="primary">fluC</name>
    <name evidence="8" type="synonym">crcB</name>
    <name evidence="9" type="ORF">C480_07457</name>
</gene>
<feature type="transmembrane region" description="Helical" evidence="8">
    <location>
        <begin position="12"/>
        <end position="32"/>
    </location>
</feature>
<comment type="caution">
    <text evidence="9">The sequence shown here is derived from an EMBL/GenBank/DDBJ whole genome shotgun (WGS) entry which is preliminary data.</text>
</comment>
<keyword evidence="5 8" id="KW-0472">Membrane</keyword>
<evidence type="ECO:0000256" key="4">
    <source>
        <dbReference type="ARBA" id="ARBA00022989"/>
    </source>
</evidence>
<keyword evidence="4 8" id="KW-1133">Transmembrane helix</keyword>
<accession>M0BB08</accession>
<keyword evidence="8" id="KW-0407">Ion channel</keyword>
<dbReference type="Pfam" id="PF02537">
    <property type="entry name" value="CRCB"/>
    <property type="match status" value="1"/>
</dbReference>
<keyword evidence="8" id="KW-0406">Ion transport</keyword>
<evidence type="ECO:0000256" key="7">
    <source>
        <dbReference type="ARBA" id="ARBA00035585"/>
    </source>
</evidence>
<dbReference type="GO" id="GO:0005886">
    <property type="term" value="C:plasma membrane"/>
    <property type="evidence" value="ECO:0007669"/>
    <property type="project" value="UniProtKB-SubCell"/>
</dbReference>
<evidence type="ECO:0000313" key="9">
    <source>
        <dbReference type="EMBL" id="ELZ06849.1"/>
    </source>
</evidence>
<evidence type="ECO:0000256" key="5">
    <source>
        <dbReference type="ARBA" id="ARBA00023136"/>
    </source>
</evidence>
<dbReference type="AlphaFoldDB" id="M0BB08"/>
<protein>
    <recommendedName>
        <fullName evidence="8">Fluoride-specific ion channel FluC</fullName>
    </recommendedName>
</protein>
<feature type="transmembrane region" description="Helical" evidence="8">
    <location>
        <begin position="101"/>
        <end position="120"/>
    </location>
</feature>
<comment type="similarity">
    <text evidence="6 8">Belongs to the fluoride channel Fluc/FEX (TC 1.A.43) family.</text>
</comment>
<organism evidence="9 10">
    <name type="scientific">Natrialba aegyptia DSM 13077</name>
    <dbReference type="NCBI Taxonomy" id="1227491"/>
    <lineage>
        <taxon>Archaea</taxon>
        <taxon>Methanobacteriati</taxon>
        <taxon>Methanobacteriota</taxon>
        <taxon>Stenosarchaea group</taxon>
        <taxon>Halobacteria</taxon>
        <taxon>Halobacteriales</taxon>
        <taxon>Natrialbaceae</taxon>
        <taxon>Natrialba</taxon>
    </lineage>
</organism>
<keyword evidence="2 8" id="KW-1003">Cell membrane</keyword>
<dbReference type="GO" id="GO:0062054">
    <property type="term" value="F:fluoride channel activity"/>
    <property type="evidence" value="ECO:0007669"/>
    <property type="project" value="UniProtKB-UniRule"/>
</dbReference>
<feature type="transmembrane region" description="Helical" evidence="8">
    <location>
        <begin position="74"/>
        <end position="95"/>
    </location>
</feature>
<dbReference type="Proteomes" id="UP000011591">
    <property type="component" value="Unassembled WGS sequence"/>
</dbReference>
<dbReference type="OrthoDB" id="253428at2157"/>
<comment type="subcellular location">
    <subcellularLocation>
        <location evidence="1 8">Cell membrane</location>
        <topology evidence="1 8">Multi-pass membrane protein</topology>
    </subcellularLocation>
</comment>
<name>M0BB08_9EURY</name>
<evidence type="ECO:0000256" key="8">
    <source>
        <dbReference type="HAMAP-Rule" id="MF_00454"/>
    </source>
</evidence>
<evidence type="ECO:0000256" key="3">
    <source>
        <dbReference type="ARBA" id="ARBA00022692"/>
    </source>
</evidence>
<proteinExistence type="inferred from homology"/>
<evidence type="ECO:0000256" key="1">
    <source>
        <dbReference type="ARBA" id="ARBA00004651"/>
    </source>
</evidence>
<evidence type="ECO:0000256" key="2">
    <source>
        <dbReference type="ARBA" id="ARBA00022475"/>
    </source>
</evidence>